<dbReference type="EMBL" id="GBXM01051968">
    <property type="protein sequence ID" value="JAH56609.1"/>
    <property type="molecule type" value="Transcribed_RNA"/>
</dbReference>
<name>A0A0E9TSB8_ANGAN</name>
<organism evidence="1">
    <name type="scientific">Anguilla anguilla</name>
    <name type="common">European freshwater eel</name>
    <name type="synonym">Muraena anguilla</name>
    <dbReference type="NCBI Taxonomy" id="7936"/>
    <lineage>
        <taxon>Eukaryota</taxon>
        <taxon>Metazoa</taxon>
        <taxon>Chordata</taxon>
        <taxon>Craniata</taxon>
        <taxon>Vertebrata</taxon>
        <taxon>Euteleostomi</taxon>
        <taxon>Actinopterygii</taxon>
        <taxon>Neopterygii</taxon>
        <taxon>Teleostei</taxon>
        <taxon>Anguilliformes</taxon>
        <taxon>Anguillidae</taxon>
        <taxon>Anguilla</taxon>
    </lineage>
</organism>
<accession>A0A0E9TSB8</accession>
<dbReference type="AlphaFoldDB" id="A0A0E9TSB8"/>
<reference evidence="1" key="1">
    <citation type="submission" date="2014-11" db="EMBL/GenBank/DDBJ databases">
        <authorList>
            <person name="Amaro Gonzalez C."/>
        </authorList>
    </citation>
    <scope>NUCLEOTIDE SEQUENCE</scope>
</reference>
<reference evidence="1" key="2">
    <citation type="journal article" date="2015" name="Fish Shellfish Immunol.">
        <title>Early steps in the European eel (Anguilla anguilla)-Vibrio vulnificus interaction in the gills: Role of the RtxA13 toxin.</title>
        <authorList>
            <person name="Callol A."/>
            <person name="Pajuelo D."/>
            <person name="Ebbesson L."/>
            <person name="Teles M."/>
            <person name="MacKenzie S."/>
            <person name="Amaro C."/>
        </authorList>
    </citation>
    <scope>NUCLEOTIDE SEQUENCE</scope>
</reference>
<evidence type="ECO:0000313" key="1">
    <source>
        <dbReference type="EMBL" id="JAH56609.1"/>
    </source>
</evidence>
<sequence>MPASTVLIHGDSSSFKWMSEPDFLCSVFCCKMLHP</sequence>
<proteinExistence type="predicted"/>
<protein>
    <submittedName>
        <fullName evidence="1">Uncharacterized protein</fullName>
    </submittedName>
</protein>